<dbReference type="Proteomes" id="UP000054248">
    <property type="component" value="Unassembled WGS sequence"/>
</dbReference>
<dbReference type="OrthoDB" id="3193432at2759"/>
<protein>
    <submittedName>
        <fullName evidence="1">Uncharacterized protein</fullName>
    </submittedName>
</protein>
<sequence>MHALVLMSRWLEDAFHLDLTTAGDRTQPLAIAVKGVADRLVWKLPLQRKADPPAQLQGDFVRRILAVSADREAIFHAALNIHVVRDPHTIRRIVDDEVAVGRLRELFMDLKHGGPAHNGARRLPKSLGKDAITFGGAILHLVLYDKLGAAASSDLGWSPEAIFQSSTGFASLLASERSEADNSVMPPPPVSYSIMRWLWESWSENQSPAQLVTFKTAATLLPPLPLQTTAFIALSLTLSREREVADPSWTFPSWSTSLFSNIQDVFWKKEMDDDLTEIICNALYTCTRLWDRSPSVQVYIALLKGVTAQIRQADLSNDVYYLRPIIRTVNEVSLYVAFNIISLGEDPQEELELELWLALRSAALNTTHACLEHSIAALRFGLDNETSLRHRENITLIISQVAGYLHMLLDGQPAAKFADAQVLRVLKPLVETISGNTLSTKPQFQDRATQESIKALLDNFSLMERGAERNMQTAKLVRIVKRDTPPSHLI</sequence>
<dbReference type="HOGENOM" id="CLU_556906_0_0_1"/>
<dbReference type="EMBL" id="KN823792">
    <property type="protein sequence ID" value="KIO15838.1"/>
    <property type="molecule type" value="Genomic_DNA"/>
</dbReference>
<keyword evidence="2" id="KW-1185">Reference proteome</keyword>
<evidence type="ECO:0000313" key="2">
    <source>
        <dbReference type="Proteomes" id="UP000054248"/>
    </source>
</evidence>
<accession>A0A0C3K376</accession>
<reference evidence="1 2" key="1">
    <citation type="submission" date="2014-04" db="EMBL/GenBank/DDBJ databases">
        <authorList>
            <consortium name="DOE Joint Genome Institute"/>
            <person name="Kuo A."/>
            <person name="Girlanda M."/>
            <person name="Perotto S."/>
            <person name="Kohler A."/>
            <person name="Nagy L.G."/>
            <person name="Floudas D."/>
            <person name="Copeland A."/>
            <person name="Barry K.W."/>
            <person name="Cichocki N."/>
            <person name="Veneault-Fourrey C."/>
            <person name="LaButti K."/>
            <person name="Lindquist E.A."/>
            <person name="Lipzen A."/>
            <person name="Lundell T."/>
            <person name="Morin E."/>
            <person name="Murat C."/>
            <person name="Sun H."/>
            <person name="Tunlid A."/>
            <person name="Henrissat B."/>
            <person name="Grigoriev I.V."/>
            <person name="Hibbett D.S."/>
            <person name="Martin F."/>
            <person name="Nordberg H.P."/>
            <person name="Cantor M.N."/>
            <person name="Hua S.X."/>
        </authorList>
    </citation>
    <scope>NUCLEOTIDE SEQUENCE [LARGE SCALE GENOMIC DNA]</scope>
    <source>
        <strain evidence="1 2">MUT 4182</strain>
    </source>
</reference>
<reference evidence="2" key="2">
    <citation type="submission" date="2015-01" db="EMBL/GenBank/DDBJ databases">
        <title>Evolutionary Origins and Diversification of the Mycorrhizal Mutualists.</title>
        <authorList>
            <consortium name="DOE Joint Genome Institute"/>
            <consortium name="Mycorrhizal Genomics Consortium"/>
            <person name="Kohler A."/>
            <person name="Kuo A."/>
            <person name="Nagy L.G."/>
            <person name="Floudas D."/>
            <person name="Copeland A."/>
            <person name="Barry K.W."/>
            <person name="Cichocki N."/>
            <person name="Veneault-Fourrey C."/>
            <person name="LaButti K."/>
            <person name="Lindquist E.A."/>
            <person name="Lipzen A."/>
            <person name="Lundell T."/>
            <person name="Morin E."/>
            <person name="Murat C."/>
            <person name="Riley R."/>
            <person name="Ohm R."/>
            <person name="Sun H."/>
            <person name="Tunlid A."/>
            <person name="Henrissat B."/>
            <person name="Grigoriev I.V."/>
            <person name="Hibbett D.S."/>
            <person name="Martin F."/>
        </authorList>
    </citation>
    <scope>NUCLEOTIDE SEQUENCE [LARGE SCALE GENOMIC DNA]</scope>
    <source>
        <strain evidence="2">MUT 4182</strain>
    </source>
</reference>
<dbReference type="AlphaFoldDB" id="A0A0C3K376"/>
<evidence type="ECO:0000313" key="1">
    <source>
        <dbReference type="EMBL" id="KIO15838.1"/>
    </source>
</evidence>
<gene>
    <name evidence="1" type="ORF">M407DRAFT_34556</name>
</gene>
<name>A0A0C3K376_9AGAM</name>
<organism evidence="1 2">
    <name type="scientific">Tulasnella calospora MUT 4182</name>
    <dbReference type="NCBI Taxonomy" id="1051891"/>
    <lineage>
        <taxon>Eukaryota</taxon>
        <taxon>Fungi</taxon>
        <taxon>Dikarya</taxon>
        <taxon>Basidiomycota</taxon>
        <taxon>Agaricomycotina</taxon>
        <taxon>Agaricomycetes</taxon>
        <taxon>Cantharellales</taxon>
        <taxon>Tulasnellaceae</taxon>
        <taxon>Tulasnella</taxon>
    </lineage>
</organism>
<proteinExistence type="predicted"/>